<dbReference type="PANTHER" id="PTHR11070:SF2">
    <property type="entry name" value="ATP-DEPENDENT DNA HELICASE SRS2"/>
    <property type="match status" value="1"/>
</dbReference>
<evidence type="ECO:0000256" key="2">
    <source>
        <dbReference type="ARBA" id="ARBA00022801"/>
    </source>
</evidence>
<dbReference type="InterPro" id="IPR000212">
    <property type="entry name" value="DNA_helicase_UvrD/REP"/>
</dbReference>
<dbReference type="SUPFAM" id="SSF52540">
    <property type="entry name" value="P-loop containing nucleoside triphosphate hydrolases"/>
    <property type="match status" value="1"/>
</dbReference>
<evidence type="ECO:0000256" key="6">
    <source>
        <dbReference type="PROSITE-ProRule" id="PRU00560"/>
    </source>
</evidence>
<evidence type="ECO:0000259" key="7">
    <source>
        <dbReference type="PROSITE" id="PS51198"/>
    </source>
</evidence>
<dbReference type="InterPro" id="IPR014016">
    <property type="entry name" value="UvrD-like_ATP-bd"/>
</dbReference>
<dbReference type="Gene3D" id="1.10.10.160">
    <property type="match status" value="1"/>
</dbReference>
<dbReference type="AlphaFoldDB" id="A0A3N0B584"/>
<evidence type="ECO:0000256" key="3">
    <source>
        <dbReference type="ARBA" id="ARBA00022806"/>
    </source>
</evidence>
<evidence type="ECO:0000256" key="5">
    <source>
        <dbReference type="ARBA" id="ARBA00023125"/>
    </source>
</evidence>
<name>A0A3N0B584_9ACTN</name>
<dbReference type="EMBL" id="QIBX01000001">
    <property type="protein sequence ID" value="RNL42138.1"/>
    <property type="molecule type" value="Genomic_DNA"/>
</dbReference>
<dbReference type="Proteomes" id="UP000269591">
    <property type="component" value="Unassembled WGS sequence"/>
</dbReference>
<dbReference type="InterPro" id="IPR013986">
    <property type="entry name" value="DExx_box_DNA_helicase_dom_sf"/>
</dbReference>
<gene>
    <name evidence="8" type="ORF">DMP06_01675</name>
</gene>
<dbReference type="PANTHER" id="PTHR11070">
    <property type="entry name" value="UVRD / RECB / PCRA DNA HELICASE FAMILY MEMBER"/>
    <property type="match status" value="1"/>
</dbReference>
<dbReference type="GO" id="GO:0016787">
    <property type="term" value="F:hydrolase activity"/>
    <property type="evidence" value="ECO:0007669"/>
    <property type="project" value="UniProtKB-UniRule"/>
</dbReference>
<dbReference type="GO" id="GO:0005524">
    <property type="term" value="F:ATP binding"/>
    <property type="evidence" value="ECO:0007669"/>
    <property type="project" value="UniProtKB-UniRule"/>
</dbReference>
<keyword evidence="5" id="KW-0238">DNA-binding</keyword>
<accession>A0A3N0B584</accession>
<keyword evidence="2 6" id="KW-0378">Hydrolase</keyword>
<proteinExistence type="predicted"/>
<evidence type="ECO:0000256" key="1">
    <source>
        <dbReference type="ARBA" id="ARBA00022741"/>
    </source>
</evidence>
<keyword evidence="4 6" id="KW-0067">ATP-binding</keyword>
<keyword evidence="1 6" id="KW-0547">Nucleotide-binding</keyword>
<dbReference type="GO" id="GO:0043138">
    <property type="term" value="F:3'-5' DNA helicase activity"/>
    <property type="evidence" value="ECO:0007669"/>
    <property type="project" value="TreeGrafter"/>
</dbReference>
<feature type="binding site" evidence="6">
    <location>
        <begin position="37"/>
        <end position="44"/>
    </location>
    <ligand>
        <name>ATP</name>
        <dbReference type="ChEBI" id="CHEBI:30616"/>
    </ligand>
</feature>
<keyword evidence="3 6" id="KW-0347">Helicase</keyword>
<dbReference type="PROSITE" id="PS51198">
    <property type="entry name" value="UVRD_HELICASE_ATP_BIND"/>
    <property type="match status" value="1"/>
</dbReference>
<dbReference type="GO" id="GO:0000725">
    <property type="term" value="P:recombinational repair"/>
    <property type="evidence" value="ECO:0007669"/>
    <property type="project" value="TreeGrafter"/>
</dbReference>
<comment type="caution">
    <text evidence="8">The sequence shown here is derived from an EMBL/GenBank/DDBJ whole genome shotgun (WGS) entry which is preliminary data.</text>
</comment>
<reference evidence="9" key="1">
    <citation type="submission" date="2018-05" db="EMBL/GenBank/DDBJ databases">
        <title>Genome Sequencing of selected type strains of the family Eggerthellaceae.</title>
        <authorList>
            <person name="Danylec N."/>
            <person name="Stoll D.A."/>
            <person name="Doetsch A."/>
            <person name="Huch M."/>
        </authorList>
    </citation>
    <scope>NUCLEOTIDE SEQUENCE [LARGE SCALE GENOMIC DNA]</scope>
    <source>
        <strain evidence="9">DSM 24851</strain>
    </source>
</reference>
<evidence type="ECO:0000256" key="4">
    <source>
        <dbReference type="ARBA" id="ARBA00022840"/>
    </source>
</evidence>
<protein>
    <recommendedName>
        <fullName evidence="7">UvrD-like helicase ATP-binding domain-containing protein</fullName>
    </recommendedName>
</protein>
<evidence type="ECO:0000313" key="8">
    <source>
        <dbReference type="EMBL" id="RNL42138.1"/>
    </source>
</evidence>
<dbReference type="Pfam" id="PF00580">
    <property type="entry name" value="UvrD-helicase"/>
    <property type="match status" value="1"/>
</dbReference>
<evidence type="ECO:0000313" key="9">
    <source>
        <dbReference type="Proteomes" id="UP000269591"/>
    </source>
</evidence>
<dbReference type="Gene3D" id="3.40.50.300">
    <property type="entry name" value="P-loop containing nucleotide triphosphate hydrolases"/>
    <property type="match status" value="1"/>
</dbReference>
<organism evidence="8 9">
    <name type="scientific">Slackia equolifaciens</name>
    <dbReference type="NCBI Taxonomy" id="498718"/>
    <lineage>
        <taxon>Bacteria</taxon>
        <taxon>Bacillati</taxon>
        <taxon>Actinomycetota</taxon>
        <taxon>Coriobacteriia</taxon>
        <taxon>Eggerthellales</taxon>
        <taxon>Eggerthellaceae</taxon>
        <taxon>Slackia</taxon>
    </lineage>
</organism>
<keyword evidence="9" id="KW-1185">Reference proteome</keyword>
<feature type="domain" description="UvrD-like helicase ATP-binding" evidence="7">
    <location>
        <begin position="16"/>
        <end position="307"/>
    </location>
</feature>
<dbReference type="GO" id="GO:0003677">
    <property type="term" value="F:DNA binding"/>
    <property type="evidence" value="ECO:0007669"/>
    <property type="project" value="UniProtKB-KW"/>
</dbReference>
<dbReference type="InterPro" id="IPR027417">
    <property type="entry name" value="P-loop_NTPase"/>
</dbReference>
<sequence length="653" mass="71735">MPAVFHQEILQASTTTKGTSTVTFDFPQTPQARMICGGPRTGKTHRLVEHAAKLVSDGASPRDIIVFAATPDAVDAMRRRLARANEALTDVDVMTVREFVMGVLSSPEARELTGREPRVLDGYEVSFLLEDMKRTGIRPKRIKGMLGFFYRCYTELENIIDPEWLELKEEVEAHTRLTMLLDSQKAYLEAELSNAAYRTLSSDESVLARFKKAHVIVDDYQTLSKASQVVANLIASESICIAGDPGSCVQAFESYPYVAGMGEFANALPHASHEDLDEAHMGADRLSAIQTLYGHAELALEKDGAKACAPTTAQGNDAFEIRECLNPDDELTQVRDWIRAQIDEGTSTQDIAVIVPGTIWERRVAKALREANIATRPQSAAFATGGDIRYEDACRPARVLCLLSLAANPDDEVSLRAWCGFGEYTVNAQVFDEIREICEREGNTLRETLTAMAHGMVSADSFQFASEAETVVHAYEELGHHLEALAGFKGKALVTRVLGLIYQEERPSLPLSLAHALSLANEDDDAASLYAKIARMRLFPRLPEGDGVRIMRADACCGVEAKAVAVMGVVNGFTPPHRAFDTVAVAPDRAEAMRSRAARELIVSMGLASDATLVTYFTEVPYREAEKLDLKVECIFIKDGLRRARVAKSILLD</sequence>